<protein>
    <submittedName>
        <fullName evidence="1">Uncharacterized protein</fullName>
    </submittedName>
</protein>
<accession>A0A813D5R9</accession>
<gene>
    <name evidence="1" type="ORF">PGLA1383_LOCUS507</name>
</gene>
<dbReference type="Proteomes" id="UP000654075">
    <property type="component" value="Unassembled WGS sequence"/>
</dbReference>
<feature type="non-terminal residue" evidence="1">
    <location>
        <position position="123"/>
    </location>
</feature>
<dbReference type="AlphaFoldDB" id="A0A813D5R9"/>
<proteinExistence type="predicted"/>
<dbReference type="OrthoDB" id="1372046at2759"/>
<reference evidence="1" key="1">
    <citation type="submission" date="2021-02" db="EMBL/GenBank/DDBJ databases">
        <authorList>
            <person name="Dougan E. K."/>
            <person name="Rhodes N."/>
            <person name="Thang M."/>
            <person name="Chan C."/>
        </authorList>
    </citation>
    <scope>NUCLEOTIDE SEQUENCE</scope>
</reference>
<organism evidence="1 2">
    <name type="scientific">Polarella glacialis</name>
    <name type="common">Dinoflagellate</name>
    <dbReference type="NCBI Taxonomy" id="89957"/>
    <lineage>
        <taxon>Eukaryota</taxon>
        <taxon>Sar</taxon>
        <taxon>Alveolata</taxon>
        <taxon>Dinophyceae</taxon>
        <taxon>Suessiales</taxon>
        <taxon>Suessiaceae</taxon>
        <taxon>Polarella</taxon>
    </lineage>
</organism>
<evidence type="ECO:0000313" key="2">
    <source>
        <dbReference type="Proteomes" id="UP000654075"/>
    </source>
</evidence>
<name>A0A813D5R9_POLGL</name>
<dbReference type="EMBL" id="CAJNNV010000112">
    <property type="protein sequence ID" value="CAE8581481.1"/>
    <property type="molecule type" value="Genomic_DNA"/>
</dbReference>
<keyword evidence="2" id="KW-1185">Reference proteome</keyword>
<sequence>VIGERRRGSEGEALTEAALVVAGSLHSGANLVALMPSEKDNRPRRADAGVNVDVDFVQLAKQLRSVGQEVIAVLLEGPAFRCPESVALSKAFEEIGVDVFWVGVEWFEFRRPLMKAVLNPELG</sequence>
<feature type="non-terminal residue" evidence="1">
    <location>
        <position position="1"/>
    </location>
</feature>
<evidence type="ECO:0000313" key="1">
    <source>
        <dbReference type="EMBL" id="CAE8581481.1"/>
    </source>
</evidence>
<comment type="caution">
    <text evidence="1">The sequence shown here is derived from an EMBL/GenBank/DDBJ whole genome shotgun (WGS) entry which is preliminary data.</text>
</comment>